<evidence type="ECO:0000259" key="1">
    <source>
        <dbReference type="Pfam" id="PF19480"/>
    </source>
</evidence>
<dbReference type="InterPro" id="IPR046058">
    <property type="entry name" value="WbuC_cupin"/>
</dbReference>
<dbReference type="InterPro" id="IPR027565">
    <property type="entry name" value="Cupin_WbuC"/>
</dbReference>
<comment type="caution">
    <text evidence="2">The sequence shown here is derived from an EMBL/GenBank/DDBJ whole genome shotgun (WGS) entry which is preliminary data.</text>
</comment>
<dbReference type="NCBIfam" id="TIGR04366">
    <property type="entry name" value="cupin_WbuC"/>
    <property type="match status" value="1"/>
</dbReference>
<name>A0A8D9L7P5_PARDI</name>
<dbReference type="GeneID" id="93523905"/>
<protein>
    <submittedName>
        <fullName evidence="3">WbuC family cupin fold metalloprotein</fullName>
    </submittedName>
</protein>
<dbReference type="RefSeq" id="WP_009017060.1">
    <property type="nucleotide sequence ID" value="NZ_CABMKT010000001.1"/>
</dbReference>
<reference evidence="2 4" key="1">
    <citation type="submission" date="2015-09" db="EMBL/GenBank/DDBJ databases">
        <authorList>
            <consortium name="Pathogen Informatics"/>
        </authorList>
    </citation>
    <scope>NUCLEOTIDE SEQUENCE [LARGE SCALE GENOMIC DNA]</scope>
    <source>
        <strain evidence="2 4">2789STDY5608822</strain>
    </source>
</reference>
<dbReference type="EMBL" id="CYYK01000003">
    <property type="protein sequence ID" value="CUN81283.1"/>
    <property type="molecule type" value="Genomic_DNA"/>
</dbReference>
<feature type="domain" description="Cupin fold metalloprotein WbuC cupin" evidence="1">
    <location>
        <begin position="3"/>
        <end position="81"/>
    </location>
</feature>
<dbReference type="EMBL" id="JAQMPJ010000022">
    <property type="protein sequence ID" value="MDB9006881.1"/>
    <property type="molecule type" value="Genomic_DNA"/>
</dbReference>
<organism evidence="2 4">
    <name type="scientific">Parabacteroides distasonis</name>
    <dbReference type="NCBI Taxonomy" id="823"/>
    <lineage>
        <taxon>Bacteria</taxon>
        <taxon>Pseudomonadati</taxon>
        <taxon>Bacteroidota</taxon>
        <taxon>Bacteroidia</taxon>
        <taxon>Bacteroidales</taxon>
        <taxon>Tannerellaceae</taxon>
        <taxon>Parabacteroides</taxon>
    </lineage>
</organism>
<dbReference type="Gene3D" id="2.60.120.10">
    <property type="entry name" value="Jelly Rolls"/>
    <property type="match status" value="1"/>
</dbReference>
<accession>A0A8D9L7P5</accession>
<dbReference type="SUPFAM" id="SSF51182">
    <property type="entry name" value="RmlC-like cupins"/>
    <property type="match status" value="1"/>
</dbReference>
<dbReference type="InterPro" id="IPR014710">
    <property type="entry name" value="RmlC-like_jellyroll"/>
</dbReference>
<dbReference type="Proteomes" id="UP000095455">
    <property type="component" value="Unassembled WGS sequence"/>
</dbReference>
<dbReference type="Pfam" id="PF19480">
    <property type="entry name" value="DUF6016"/>
    <property type="match status" value="1"/>
</dbReference>
<dbReference type="InterPro" id="IPR011051">
    <property type="entry name" value="RmlC_Cupin_sf"/>
</dbReference>
<gene>
    <name evidence="2" type="ORF">ERS852380_01064</name>
    <name evidence="3" type="ORF">PN599_17980</name>
</gene>
<sequence>MLINQELLDDLLAKTADSPRLRVNLDLRNSSEDTSQRMLNALQSGSLVDIHRHSNTSETVAILRGAVTEIFYDEKGVECGRYELSPAIGNMVLQIPAGQWHMLIPREPSVILEAKDGGMSLFWELTFGRGNRCRLY</sequence>
<dbReference type="Proteomes" id="UP001210126">
    <property type="component" value="Unassembled WGS sequence"/>
</dbReference>
<reference evidence="3" key="2">
    <citation type="submission" date="2023-01" db="EMBL/GenBank/DDBJ databases">
        <title>Human gut microbiome strain richness.</title>
        <authorList>
            <person name="Chen-Liaw A."/>
        </authorList>
    </citation>
    <scope>NUCLEOTIDE SEQUENCE</scope>
    <source>
        <strain evidence="3">RTP21484st1_E5_RTP21484_190118</strain>
    </source>
</reference>
<evidence type="ECO:0000313" key="4">
    <source>
        <dbReference type="Proteomes" id="UP000095455"/>
    </source>
</evidence>
<dbReference type="AlphaFoldDB" id="A0A8D9L7P5"/>
<evidence type="ECO:0000313" key="2">
    <source>
        <dbReference type="EMBL" id="CUN81283.1"/>
    </source>
</evidence>
<proteinExistence type="predicted"/>
<evidence type="ECO:0000313" key="3">
    <source>
        <dbReference type="EMBL" id="MDB9006881.1"/>
    </source>
</evidence>